<sequence length="126" mass="14509">MALKINSFPLTMFLILVFFSTFLHISLAKNNLRNINLSQYVDPKDPKAIEIGKFALNEYNKKKKSNCQFKQLYEVTTFPSDDGVLYELLIIGDEWDTIVKHLADVLVRSNNVMEVTRFDGSPFSEI</sequence>
<feature type="chain" id="PRO_5026714087" description="Cystatin domain-containing protein" evidence="1">
    <location>
        <begin position="29"/>
        <end position="126"/>
    </location>
</feature>
<name>A0A6N2BW94_SOLCI</name>
<dbReference type="SUPFAM" id="SSF54403">
    <property type="entry name" value="Cystatin/monellin"/>
    <property type="match status" value="1"/>
</dbReference>
<feature type="signal peptide" evidence="1">
    <location>
        <begin position="1"/>
        <end position="28"/>
    </location>
</feature>
<proteinExistence type="predicted"/>
<gene>
    <name evidence="2" type="ORF">EJD97_007611</name>
</gene>
<evidence type="ECO:0000313" key="2">
    <source>
        <dbReference type="EMBL" id="TMW96303.1"/>
    </source>
</evidence>
<dbReference type="EMBL" id="RXGB01002112">
    <property type="protein sequence ID" value="TMW96303.1"/>
    <property type="molecule type" value="Genomic_DNA"/>
</dbReference>
<reference evidence="2" key="1">
    <citation type="submission" date="2019-05" db="EMBL/GenBank/DDBJ databases">
        <title>The de novo reference genome and transcriptome assemblies of the wild tomato species Solanum chilense.</title>
        <authorList>
            <person name="Stam R."/>
            <person name="Nosenko T."/>
            <person name="Hoerger A.C."/>
            <person name="Stephan W."/>
            <person name="Seidel M.A."/>
            <person name="Kuhn J.M.M."/>
            <person name="Haberer G."/>
            <person name="Tellier A."/>
        </authorList>
    </citation>
    <scope>NUCLEOTIDE SEQUENCE</scope>
    <source>
        <tissue evidence="2">Mature leaves</tissue>
    </source>
</reference>
<evidence type="ECO:0008006" key="3">
    <source>
        <dbReference type="Google" id="ProtNLM"/>
    </source>
</evidence>
<keyword evidence="1" id="KW-0732">Signal</keyword>
<protein>
    <recommendedName>
        <fullName evidence="3">Cystatin domain-containing protein</fullName>
    </recommendedName>
</protein>
<dbReference type="Gene3D" id="3.10.450.10">
    <property type="match status" value="1"/>
</dbReference>
<evidence type="ECO:0000256" key="1">
    <source>
        <dbReference type="SAM" id="SignalP"/>
    </source>
</evidence>
<accession>A0A6N2BW94</accession>
<comment type="caution">
    <text evidence="2">The sequence shown here is derived from an EMBL/GenBank/DDBJ whole genome shotgun (WGS) entry which is preliminary data.</text>
</comment>
<organism evidence="2">
    <name type="scientific">Solanum chilense</name>
    <name type="common">Tomato</name>
    <name type="synonym">Lycopersicon chilense</name>
    <dbReference type="NCBI Taxonomy" id="4083"/>
    <lineage>
        <taxon>Eukaryota</taxon>
        <taxon>Viridiplantae</taxon>
        <taxon>Streptophyta</taxon>
        <taxon>Embryophyta</taxon>
        <taxon>Tracheophyta</taxon>
        <taxon>Spermatophyta</taxon>
        <taxon>Magnoliopsida</taxon>
        <taxon>eudicotyledons</taxon>
        <taxon>Gunneridae</taxon>
        <taxon>Pentapetalae</taxon>
        <taxon>asterids</taxon>
        <taxon>lamiids</taxon>
        <taxon>Solanales</taxon>
        <taxon>Solanaceae</taxon>
        <taxon>Solanoideae</taxon>
        <taxon>Solaneae</taxon>
        <taxon>Solanum</taxon>
        <taxon>Solanum subgen. Lycopersicon</taxon>
    </lineage>
</organism>
<dbReference type="InterPro" id="IPR046350">
    <property type="entry name" value="Cystatin_sf"/>
</dbReference>
<dbReference type="AlphaFoldDB" id="A0A6N2BW94"/>